<dbReference type="PANTHER" id="PTHR34978:SF3">
    <property type="entry name" value="SLR0241 PROTEIN"/>
    <property type="match status" value="1"/>
</dbReference>
<evidence type="ECO:0000256" key="8">
    <source>
        <dbReference type="PIRSR" id="PIRSR618044-2"/>
    </source>
</evidence>
<dbReference type="RefSeq" id="WP_129152872.1">
    <property type="nucleotide sequence ID" value="NZ_JBHSDO010000005.1"/>
</dbReference>
<organism evidence="13 14">
    <name type="scientific">Achromobacter aloeverae</name>
    <dbReference type="NCBI Taxonomy" id="1750518"/>
    <lineage>
        <taxon>Bacteria</taxon>
        <taxon>Pseudomonadati</taxon>
        <taxon>Pseudomonadota</taxon>
        <taxon>Betaproteobacteria</taxon>
        <taxon>Burkholderiales</taxon>
        <taxon>Alcaligenaceae</taxon>
        <taxon>Achromobacter</taxon>
    </lineage>
</organism>
<comment type="caution">
    <text evidence="13">The sequence shown here is derived from an EMBL/GenBank/DDBJ whole genome shotgun (WGS) entry which is preliminary data.</text>
</comment>
<evidence type="ECO:0000256" key="6">
    <source>
        <dbReference type="ARBA" id="ARBA00023316"/>
    </source>
</evidence>
<dbReference type="Gene3D" id="3.40.710.10">
    <property type="entry name" value="DD-peptidase/beta-lactamase superfamily"/>
    <property type="match status" value="1"/>
</dbReference>
<feature type="active site" description="Proton acceptor" evidence="7">
    <location>
        <position position="385"/>
    </location>
</feature>
<dbReference type="GO" id="GO:0006508">
    <property type="term" value="P:proteolysis"/>
    <property type="evidence" value="ECO:0007669"/>
    <property type="project" value="InterPro"/>
</dbReference>
<reference evidence="13 14" key="1">
    <citation type="journal article" date="2017" name="Int. J. Syst. Evol. Microbiol.">
        <title>Achromobacter aloeverae sp. nov., isolated from the root of Aloe vera (L.) Burm.f.</title>
        <authorList>
            <person name="Kuncharoen N."/>
            <person name="Muramatsu Y."/>
            <person name="Shibata C."/>
            <person name="Kamakura Y."/>
            <person name="Nakagawa Y."/>
            <person name="Tanasupawat S."/>
        </authorList>
    </citation>
    <scope>NUCLEOTIDE SEQUENCE [LARGE SCALE GENOMIC DNA]</scope>
    <source>
        <strain evidence="13 14">AVA-1</strain>
    </source>
</reference>
<dbReference type="InterPro" id="IPR018044">
    <property type="entry name" value="Peptidase_S11"/>
</dbReference>
<evidence type="ECO:0008006" key="15">
    <source>
        <dbReference type="Google" id="ProtNLM"/>
    </source>
</evidence>
<dbReference type="GO" id="GO:0009252">
    <property type="term" value="P:peptidoglycan biosynthetic process"/>
    <property type="evidence" value="ECO:0007669"/>
    <property type="project" value="UniProtKB-KW"/>
</dbReference>
<feature type="transmembrane region" description="Helical" evidence="10">
    <location>
        <begin position="46"/>
        <end position="65"/>
    </location>
</feature>
<dbReference type="Proteomes" id="UP000290849">
    <property type="component" value="Unassembled WGS sequence"/>
</dbReference>
<evidence type="ECO:0000256" key="4">
    <source>
        <dbReference type="ARBA" id="ARBA00022960"/>
    </source>
</evidence>
<dbReference type="InterPro" id="IPR008756">
    <property type="entry name" value="Peptidase_M56"/>
</dbReference>
<keyword evidence="10" id="KW-0812">Transmembrane</keyword>
<feature type="transmembrane region" description="Helical" evidence="10">
    <location>
        <begin position="93"/>
        <end position="112"/>
    </location>
</feature>
<sequence length="578" mass="61649">MSPSLVVFAWALGKTLPVFLWKGLCIHAVAMGLLLSLRAGAPRPRYVVSCLALLACGVVFAVDVAQGYRIELASLAQGGMARADGGQAAAVQAYWPVWLAAGWLAGAVLVALRTGLGIAWLRRVVSASTPWTDAAWRTRMAAMAQALRLPRTVGLRIARGLSTPITAGWLNPVILVPAHLVTGMPADLLEALLAHELAHVRRLDFLVNLLQHGIEALLFFHPSIWWLSRRIRVERERIADEIAAGLVGDPRRLARALDALSRSADHGDDDARVGLAQGAKHGPLVDRIRRLVHPRVAARRSMAASLLAAVLAMAGASLWSAADPGRAQAAPGADDSRGVLADYPAIQSLVETSGAAHVLVVDTRSGGRLAARAENEVVPIASLTKLMTAMVVMDANLDMTQAVRIEEADAVATREGMSRLPVGTVATRDTLLKLTLMASDNRAAYALARSYPGGLPAFEQALERKRLALGLAHTTLREPTGVSSANRSTASDIARIVGAAATYPAIVRDTVALDEDVNAAGGVIRYRNTNALVGREGWDIRLSKTAASERAGRCLVMRVQVRDRDLTLVLLNARRQPA</sequence>
<feature type="binding site" evidence="8">
    <location>
        <position position="544"/>
    </location>
    <ligand>
        <name>substrate</name>
    </ligand>
</feature>
<keyword evidence="10" id="KW-0472">Membrane</keyword>
<evidence type="ECO:0000259" key="12">
    <source>
        <dbReference type="Pfam" id="PF05569"/>
    </source>
</evidence>
<evidence type="ECO:0000256" key="9">
    <source>
        <dbReference type="RuleBase" id="RU004016"/>
    </source>
</evidence>
<evidence type="ECO:0000313" key="13">
    <source>
        <dbReference type="EMBL" id="RXN85320.1"/>
    </source>
</evidence>
<dbReference type="PANTHER" id="PTHR34978">
    <property type="entry name" value="POSSIBLE SENSOR-TRANSDUCER PROTEIN BLAR"/>
    <property type="match status" value="1"/>
</dbReference>
<gene>
    <name evidence="13" type="ORF">C7R54_22790</name>
</gene>
<feature type="domain" description="Peptidase M56" evidence="12">
    <location>
        <begin position="98"/>
        <end position="241"/>
    </location>
</feature>
<keyword evidence="5" id="KW-0573">Peptidoglycan synthesis</keyword>
<feature type="transmembrane region" description="Helical" evidence="10">
    <location>
        <begin position="303"/>
        <end position="322"/>
    </location>
</feature>
<protein>
    <recommendedName>
        <fullName evidence="15">D-alanyl-D-alanine endopeptidase</fullName>
    </recommendedName>
</protein>
<feature type="active site" evidence="7">
    <location>
        <position position="439"/>
    </location>
</feature>
<dbReference type="Pfam" id="PF05569">
    <property type="entry name" value="Peptidase_M56"/>
    <property type="match status" value="1"/>
</dbReference>
<evidence type="ECO:0000256" key="3">
    <source>
        <dbReference type="ARBA" id="ARBA00022801"/>
    </source>
</evidence>
<proteinExistence type="inferred from homology"/>
<accession>A0A4Q1HFA9</accession>
<evidence type="ECO:0000259" key="11">
    <source>
        <dbReference type="Pfam" id="PF00768"/>
    </source>
</evidence>
<dbReference type="GO" id="GO:0071555">
    <property type="term" value="P:cell wall organization"/>
    <property type="evidence" value="ECO:0007669"/>
    <property type="project" value="UniProtKB-KW"/>
</dbReference>
<dbReference type="PRINTS" id="PR00725">
    <property type="entry name" value="DADACBPTASE1"/>
</dbReference>
<keyword evidence="4" id="KW-0133">Cell shape</keyword>
<dbReference type="CDD" id="cd07341">
    <property type="entry name" value="M56_BlaR1_MecR1_like"/>
    <property type="match status" value="1"/>
</dbReference>
<dbReference type="EMBL" id="PYAL01000007">
    <property type="protein sequence ID" value="RXN85320.1"/>
    <property type="molecule type" value="Genomic_DNA"/>
</dbReference>
<evidence type="ECO:0000256" key="1">
    <source>
        <dbReference type="ARBA" id="ARBA00007164"/>
    </source>
</evidence>
<keyword evidence="6" id="KW-0961">Cell wall biogenesis/degradation</keyword>
<dbReference type="GO" id="GO:0009002">
    <property type="term" value="F:serine-type D-Ala-D-Ala carboxypeptidase activity"/>
    <property type="evidence" value="ECO:0007669"/>
    <property type="project" value="InterPro"/>
</dbReference>
<feature type="active site" description="Acyl-ester intermediate" evidence="7">
    <location>
        <position position="382"/>
    </location>
</feature>
<keyword evidence="2" id="KW-0732">Signal</keyword>
<dbReference type="InterPro" id="IPR001967">
    <property type="entry name" value="Peptidase_S11_N"/>
</dbReference>
<feature type="domain" description="Peptidase S11 D-alanyl-D-alanine carboxypeptidase A N-terminal" evidence="11">
    <location>
        <begin position="354"/>
        <end position="574"/>
    </location>
</feature>
<dbReference type="AlphaFoldDB" id="A0A4Q1HFA9"/>
<dbReference type="Pfam" id="PF00768">
    <property type="entry name" value="Peptidase_S11"/>
    <property type="match status" value="1"/>
</dbReference>
<keyword evidence="14" id="KW-1185">Reference proteome</keyword>
<dbReference type="OrthoDB" id="15218at2"/>
<comment type="similarity">
    <text evidence="1 9">Belongs to the peptidase S11 family.</text>
</comment>
<evidence type="ECO:0000256" key="7">
    <source>
        <dbReference type="PIRSR" id="PIRSR618044-1"/>
    </source>
</evidence>
<dbReference type="InterPro" id="IPR052173">
    <property type="entry name" value="Beta-lactam_resp_regulator"/>
</dbReference>
<name>A0A4Q1HFA9_9BURK</name>
<keyword evidence="3" id="KW-0378">Hydrolase</keyword>
<evidence type="ECO:0000313" key="14">
    <source>
        <dbReference type="Proteomes" id="UP000290849"/>
    </source>
</evidence>
<dbReference type="GO" id="GO:0008360">
    <property type="term" value="P:regulation of cell shape"/>
    <property type="evidence" value="ECO:0007669"/>
    <property type="project" value="UniProtKB-KW"/>
</dbReference>
<evidence type="ECO:0000256" key="10">
    <source>
        <dbReference type="SAM" id="Phobius"/>
    </source>
</evidence>
<feature type="transmembrane region" description="Helical" evidence="10">
    <location>
        <begin position="20"/>
        <end position="39"/>
    </location>
</feature>
<dbReference type="InterPro" id="IPR012338">
    <property type="entry name" value="Beta-lactam/transpept-like"/>
</dbReference>
<evidence type="ECO:0000256" key="5">
    <source>
        <dbReference type="ARBA" id="ARBA00022984"/>
    </source>
</evidence>
<keyword evidence="10" id="KW-1133">Transmembrane helix</keyword>
<dbReference type="SUPFAM" id="SSF56601">
    <property type="entry name" value="beta-lactamase/transpeptidase-like"/>
    <property type="match status" value="1"/>
</dbReference>
<evidence type="ECO:0000256" key="2">
    <source>
        <dbReference type="ARBA" id="ARBA00022729"/>
    </source>
</evidence>